<dbReference type="AlphaFoldDB" id="A0A6H2GTE9"/>
<organism evidence="7 8">
    <name type="scientific">Paenibacillus albicereus</name>
    <dbReference type="NCBI Taxonomy" id="2726185"/>
    <lineage>
        <taxon>Bacteria</taxon>
        <taxon>Bacillati</taxon>
        <taxon>Bacillota</taxon>
        <taxon>Bacilli</taxon>
        <taxon>Bacillales</taxon>
        <taxon>Paenibacillaceae</taxon>
        <taxon>Paenibacillus</taxon>
    </lineage>
</organism>
<dbReference type="SFLD" id="SFLDS00005">
    <property type="entry name" value="Isoprenoid_Synthase_Type_I"/>
    <property type="match status" value="1"/>
</dbReference>
<dbReference type="GO" id="GO:0008299">
    <property type="term" value="P:isoprenoid biosynthetic process"/>
    <property type="evidence" value="ECO:0007669"/>
    <property type="project" value="InterPro"/>
</dbReference>
<evidence type="ECO:0000256" key="4">
    <source>
        <dbReference type="ARBA" id="ARBA00022723"/>
    </source>
</evidence>
<dbReference type="RefSeq" id="WP_168906106.1">
    <property type="nucleotide sequence ID" value="NZ_CP051428.1"/>
</dbReference>
<dbReference type="SFLD" id="SFLDG01211">
    <property type="entry name" value="Competence_Regulatory_Protein"/>
    <property type="match status" value="1"/>
</dbReference>
<keyword evidence="8" id="KW-1185">Reference proteome</keyword>
<dbReference type="InterPro" id="IPR033965">
    <property type="entry name" value="ComQ"/>
</dbReference>
<evidence type="ECO:0000313" key="7">
    <source>
        <dbReference type="EMBL" id="QJC50428.1"/>
    </source>
</evidence>
<name>A0A6H2GTE9_9BACL</name>
<keyword evidence="5" id="KW-0460">Magnesium</keyword>
<dbReference type="GO" id="GO:0046872">
    <property type="term" value="F:metal ion binding"/>
    <property type="evidence" value="ECO:0007669"/>
    <property type="project" value="UniProtKB-KW"/>
</dbReference>
<evidence type="ECO:0000256" key="5">
    <source>
        <dbReference type="ARBA" id="ARBA00022842"/>
    </source>
</evidence>
<keyword evidence="4" id="KW-0479">Metal-binding</keyword>
<evidence type="ECO:0000313" key="8">
    <source>
        <dbReference type="Proteomes" id="UP000502136"/>
    </source>
</evidence>
<dbReference type="PANTHER" id="PTHR12001">
    <property type="entry name" value="GERANYLGERANYL PYROPHOSPHATE SYNTHASE"/>
    <property type="match status" value="1"/>
</dbReference>
<dbReference type="KEGG" id="palr:HGI30_01680"/>
<evidence type="ECO:0000256" key="6">
    <source>
        <dbReference type="RuleBase" id="RU004466"/>
    </source>
</evidence>
<dbReference type="PANTHER" id="PTHR12001:SF85">
    <property type="entry name" value="SHORT CHAIN ISOPRENYL DIPHOSPHATE SYNTHASE"/>
    <property type="match status" value="1"/>
</dbReference>
<dbReference type="Pfam" id="PF00348">
    <property type="entry name" value="polyprenyl_synt"/>
    <property type="match status" value="1"/>
</dbReference>
<comment type="cofactor">
    <cofactor evidence="1">
        <name>Mg(2+)</name>
        <dbReference type="ChEBI" id="CHEBI:18420"/>
    </cofactor>
</comment>
<accession>A0A6H2GTE9</accession>
<comment type="similarity">
    <text evidence="2 6">Belongs to the FPP/GGPP synthase family.</text>
</comment>
<evidence type="ECO:0000256" key="2">
    <source>
        <dbReference type="ARBA" id="ARBA00006706"/>
    </source>
</evidence>
<dbReference type="GO" id="GO:0004659">
    <property type="term" value="F:prenyltransferase activity"/>
    <property type="evidence" value="ECO:0007669"/>
    <property type="project" value="InterPro"/>
</dbReference>
<gene>
    <name evidence="7" type="ORF">HGI30_01680</name>
</gene>
<dbReference type="InterPro" id="IPR008949">
    <property type="entry name" value="Isoprenoid_synthase_dom_sf"/>
</dbReference>
<proteinExistence type="inferred from homology"/>
<keyword evidence="3 6" id="KW-0808">Transferase</keyword>
<dbReference type="Proteomes" id="UP000502136">
    <property type="component" value="Chromosome"/>
</dbReference>
<dbReference type="EMBL" id="CP051428">
    <property type="protein sequence ID" value="QJC50428.1"/>
    <property type="molecule type" value="Genomic_DNA"/>
</dbReference>
<evidence type="ECO:0000256" key="1">
    <source>
        <dbReference type="ARBA" id="ARBA00001946"/>
    </source>
</evidence>
<reference evidence="7 8" key="1">
    <citation type="submission" date="2020-04" db="EMBL/GenBank/DDBJ databases">
        <title>Novel Paenibacillus strain UniB2 isolated from commercial digestive syrup.</title>
        <authorList>
            <person name="Thorat V."/>
            <person name="Kirdat K."/>
            <person name="Tiwarekar B."/>
            <person name="Yadav A."/>
        </authorList>
    </citation>
    <scope>NUCLEOTIDE SEQUENCE [LARGE SCALE GENOMIC DNA]</scope>
    <source>
        <strain evidence="7 8">UniB2</strain>
    </source>
</reference>
<dbReference type="CDD" id="cd00867">
    <property type="entry name" value="Trans_IPPS"/>
    <property type="match status" value="1"/>
</dbReference>
<dbReference type="Gene3D" id="1.10.600.10">
    <property type="entry name" value="Farnesyl Diphosphate Synthase"/>
    <property type="match status" value="1"/>
</dbReference>
<evidence type="ECO:0000256" key="3">
    <source>
        <dbReference type="ARBA" id="ARBA00022679"/>
    </source>
</evidence>
<dbReference type="SUPFAM" id="SSF48576">
    <property type="entry name" value="Terpenoid synthases"/>
    <property type="match status" value="1"/>
</dbReference>
<sequence length="306" mass="35246">MEQAGRGMEQAMRESVEAHFVLPQLKEMARACLEQKLRESMLFGKMTMLHYRMYKGGDDERIFRAAAAVELMILSLDMIDDVQDRDNPAVPWSAYRPEITLNLALGMLMIAQRLLLESGFEPERAQQAARLLSMQVLTAVHGQTLDLLNDIPDEDAYLAMVSQKSAALLVCGCMIGTVLATGEWKEQVRSYAEQLGIAAQIKNDIRDLANWTDKNDFLNRKLTLPTLFLLQAVTDEDRWVLDYYEGRLSMEEVRHRREELEAILEKTGTMLYSSVRMRTHYYRFLELLEQLELEDGWRDQMLALAE</sequence>
<protein>
    <submittedName>
        <fullName evidence="7">Polyprenyl synthetase family protein</fullName>
    </submittedName>
</protein>
<dbReference type="InterPro" id="IPR000092">
    <property type="entry name" value="Polyprenyl_synt"/>
</dbReference>